<evidence type="ECO:0000256" key="6">
    <source>
        <dbReference type="SAM" id="Phobius"/>
    </source>
</evidence>
<dbReference type="AlphaFoldDB" id="A0ABD3GK50"/>
<evidence type="ECO:0000313" key="10">
    <source>
        <dbReference type="Proteomes" id="UP001633002"/>
    </source>
</evidence>
<dbReference type="PANTHER" id="PTHR48477:SF1">
    <property type="entry name" value="PHOSPHATE TRANSPORTER PHO1"/>
    <property type="match status" value="1"/>
</dbReference>
<evidence type="ECO:0000256" key="5">
    <source>
        <dbReference type="ARBA" id="ARBA00023136"/>
    </source>
</evidence>
<evidence type="ECO:0000256" key="4">
    <source>
        <dbReference type="ARBA" id="ARBA00022989"/>
    </source>
</evidence>
<dbReference type="GO" id="GO:0016020">
    <property type="term" value="C:membrane"/>
    <property type="evidence" value="ECO:0007669"/>
    <property type="project" value="UniProtKB-SubCell"/>
</dbReference>
<gene>
    <name evidence="9" type="ORF">R1sor_022519</name>
</gene>
<dbReference type="PANTHER" id="PTHR48477">
    <property type="entry name" value="PHOSPHATE TRANSPORTER PHO1"/>
    <property type="match status" value="1"/>
</dbReference>
<dbReference type="PROSITE" id="PS51382">
    <property type="entry name" value="SPX"/>
    <property type="match status" value="1"/>
</dbReference>
<dbReference type="Pfam" id="PF03105">
    <property type="entry name" value="SPX"/>
    <property type="match status" value="1"/>
</dbReference>
<sequence>MGELGAQGSSSKVQMRLNFPLDTPGRTIKSVTQSLVEEVLKHGGSDGSTLPGKEGNISVTKKNVRVAEKMLKAAFEEFYRGLGLLKNYCSLNAISFAKIVKKFDKVSGFRTLPIYIKAVEMSHFTTSETTISLLENVETLFAKTFAKNDESRARNHLRPANRKASHNVTFLLGLFTGGSIALFTIYVIVLHAKLGHYMSGDAAFGTLDEAQQKAIYLRTIFPVFAVPALIILHIFMYGFNVYFWCKWRINYPFMFDMRQGTELRHREVLMAASVLLCILLAAMLGHLFLHDVSDSHYVDFVPLSVFILLVGLLFFPFNAFKRSSRIFLIIAFIRFAFAPLYKVLLKDFFLGDQLTTQVPMLRNLLFTFCYYSGGFFKSNNADGCRNNETFLSFTIIVSLVPYWWRFLQCIRRYVEEHDVHQLQNAGKYLSTAVAVCLRILYMRYSNITWFFLHVVVSVIATVYQTYWDLCVDWGLLRKHSKNKWLRDSLIMPKAKHWYFLCMVANVLLRLAWVQSILRFRFGLRDYQVADFAFASLEVIRRGIWNFFRLENEHLNNVGKYRATKIVPLPFEKLATDEL</sequence>
<dbReference type="InterPro" id="IPR004331">
    <property type="entry name" value="SPX_dom"/>
</dbReference>
<dbReference type="InterPro" id="IPR052486">
    <property type="entry name" value="PHO1"/>
</dbReference>
<feature type="transmembrane region" description="Helical" evidence="6">
    <location>
        <begin position="326"/>
        <end position="344"/>
    </location>
</feature>
<keyword evidence="4 6" id="KW-1133">Transmembrane helix</keyword>
<dbReference type="EMBL" id="JBJQOH010000007">
    <property type="protein sequence ID" value="KAL3679563.1"/>
    <property type="molecule type" value="Genomic_DNA"/>
</dbReference>
<organism evidence="9 10">
    <name type="scientific">Riccia sorocarpa</name>
    <dbReference type="NCBI Taxonomy" id="122646"/>
    <lineage>
        <taxon>Eukaryota</taxon>
        <taxon>Viridiplantae</taxon>
        <taxon>Streptophyta</taxon>
        <taxon>Embryophyta</taxon>
        <taxon>Marchantiophyta</taxon>
        <taxon>Marchantiopsida</taxon>
        <taxon>Marchantiidae</taxon>
        <taxon>Marchantiales</taxon>
        <taxon>Ricciaceae</taxon>
        <taxon>Riccia</taxon>
    </lineage>
</organism>
<evidence type="ECO:0000256" key="2">
    <source>
        <dbReference type="ARBA" id="ARBA00009665"/>
    </source>
</evidence>
<dbReference type="PROSITE" id="PS51380">
    <property type="entry name" value="EXS"/>
    <property type="match status" value="1"/>
</dbReference>
<evidence type="ECO:0000256" key="3">
    <source>
        <dbReference type="ARBA" id="ARBA00022692"/>
    </source>
</evidence>
<evidence type="ECO:0008006" key="11">
    <source>
        <dbReference type="Google" id="ProtNLM"/>
    </source>
</evidence>
<feature type="transmembrane region" description="Helical" evidence="6">
    <location>
        <begin position="168"/>
        <end position="189"/>
    </location>
</feature>
<comment type="caution">
    <text evidence="9">The sequence shown here is derived from an EMBL/GenBank/DDBJ whole genome shotgun (WGS) entry which is preliminary data.</text>
</comment>
<feature type="domain" description="EXS" evidence="7">
    <location>
        <begin position="385"/>
        <end position="578"/>
    </location>
</feature>
<evidence type="ECO:0000259" key="7">
    <source>
        <dbReference type="PROSITE" id="PS51380"/>
    </source>
</evidence>
<evidence type="ECO:0000259" key="8">
    <source>
        <dbReference type="PROSITE" id="PS51382"/>
    </source>
</evidence>
<keyword evidence="3 6" id="KW-0812">Transmembrane</keyword>
<evidence type="ECO:0000256" key="1">
    <source>
        <dbReference type="ARBA" id="ARBA00004141"/>
    </source>
</evidence>
<feature type="transmembrane region" description="Helical" evidence="6">
    <location>
        <begin position="268"/>
        <end position="288"/>
    </location>
</feature>
<feature type="domain" description="SPX" evidence="8">
    <location>
        <begin position="1"/>
        <end position="117"/>
    </location>
</feature>
<keyword evidence="5 6" id="KW-0472">Membrane</keyword>
<name>A0ABD3GK50_9MARC</name>
<feature type="transmembrane region" description="Helical" evidence="6">
    <location>
        <begin position="497"/>
        <end position="517"/>
    </location>
</feature>
<comment type="similarity">
    <text evidence="2">Belongs to the SYG1 (TC 2.A.94) family.</text>
</comment>
<feature type="transmembrane region" description="Helical" evidence="6">
    <location>
        <begin position="450"/>
        <end position="476"/>
    </location>
</feature>
<protein>
    <recommendedName>
        <fullName evidence="11">Phosphate transporter PHO1</fullName>
    </recommendedName>
</protein>
<dbReference type="Proteomes" id="UP001633002">
    <property type="component" value="Unassembled WGS sequence"/>
</dbReference>
<dbReference type="InterPro" id="IPR004342">
    <property type="entry name" value="EXS_C"/>
</dbReference>
<comment type="subcellular location">
    <subcellularLocation>
        <location evidence="1">Membrane</location>
        <topology evidence="1">Multi-pass membrane protein</topology>
    </subcellularLocation>
</comment>
<keyword evidence="10" id="KW-1185">Reference proteome</keyword>
<feature type="transmembrane region" description="Helical" evidence="6">
    <location>
        <begin position="300"/>
        <end position="319"/>
    </location>
</feature>
<evidence type="ECO:0000313" key="9">
    <source>
        <dbReference type="EMBL" id="KAL3679563.1"/>
    </source>
</evidence>
<feature type="transmembrane region" description="Helical" evidence="6">
    <location>
        <begin position="389"/>
        <end position="407"/>
    </location>
</feature>
<proteinExistence type="inferred from homology"/>
<feature type="transmembrane region" description="Helical" evidence="6">
    <location>
        <begin position="224"/>
        <end position="247"/>
    </location>
</feature>
<accession>A0ABD3GK50</accession>
<dbReference type="Pfam" id="PF03124">
    <property type="entry name" value="EXS"/>
    <property type="match status" value="1"/>
</dbReference>
<reference evidence="9 10" key="1">
    <citation type="submission" date="2024-09" db="EMBL/GenBank/DDBJ databases">
        <title>Chromosome-scale assembly of Riccia sorocarpa.</title>
        <authorList>
            <person name="Paukszto L."/>
        </authorList>
    </citation>
    <scope>NUCLEOTIDE SEQUENCE [LARGE SCALE GENOMIC DNA]</scope>
    <source>
        <strain evidence="9">LP-2024</strain>
        <tissue evidence="9">Aerial parts of the thallus</tissue>
    </source>
</reference>